<dbReference type="PIRSF" id="PIRSF038994">
    <property type="entry name" value="NagA"/>
    <property type="match status" value="1"/>
</dbReference>
<evidence type="ECO:0000256" key="4">
    <source>
        <dbReference type="ARBA" id="ARBA00023277"/>
    </source>
</evidence>
<dbReference type="EMBL" id="JACIIZ010000004">
    <property type="protein sequence ID" value="MBB6251153.1"/>
    <property type="molecule type" value="Genomic_DNA"/>
</dbReference>
<dbReference type="GO" id="GO:0006046">
    <property type="term" value="P:N-acetylglucosamine catabolic process"/>
    <property type="evidence" value="ECO:0007669"/>
    <property type="project" value="TreeGrafter"/>
</dbReference>
<feature type="binding site" evidence="7">
    <location>
        <begin position="311"/>
        <end position="313"/>
    </location>
    <ligand>
        <name>substrate</name>
    </ligand>
</feature>
<accession>A0A7X0AW18</accession>
<comment type="cofactor">
    <cofactor evidence="8">
        <name>a divalent metal cation</name>
        <dbReference type="ChEBI" id="CHEBI:60240"/>
    </cofactor>
    <text evidence="8">Binds 1 divalent metal cation per subunit.</text>
</comment>
<proteinExistence type="inferred from homology"/>
<reference evidence="10 11" key="1">
    <citation type="submission" date="2020-08" db="EMBL/GenBank/DDBJ databases">
        <title>Genomic Encyclopedia of Type Strains, Phase IV (KMG-IV): sequencing the most valuable type-strain genomes for metagenomic binning, comparative biology and taxonomic classification.</title>
        <authorList>
            <person name="Goeker M."/>
        </authorList>
    </citation>
    <scope>NUCLEOTIDE SEQUENCE [LARGE SCALE GENOMIC DNA]</scope>
    <source>
        <strain evidence="10 11">DSM 22198</strain>
    </source>
</reference>
<dbReference type="GO" id="GO:0008448">
    <property type="term" value="F:N-acetylglucosamine-6-phosphate deacetylase activity"/>
    <property type="evidence" value="ECO:0007669"/>
    <property type="project" value="UniProtKB-EC"/>
</dbReference>
<feature type="domain" description="Amidohydrolase-related" evidence="9">
    <location>
        <begin position="53"/>
        <end position="381"/>
    </location>
</feature>
<evidence type="ECO:0000256" key="6">
    <source>
        <dbReference type="PIRSR" id="PIRSR038994-1"/>
    </source>
</evidence>
<evidence type="ECO:0000256" key="2">
    <source>
        <dbReference type="ARBA" id="ARBA00022723"/>
    </source>
</evidence>
<evidence type="ECO:0000256" key="7">
    <source>
        <dbReference type="PIRSR" id="PIRSR038994-2"/>
    </source>
</evidence>
<dbReference type="Proteomes" id="UP000539175">
    <property type="component" value="Unassembled WGS sequence"/>
</dbReference>
<keyword evidence="3 5" id="KW-0378">Hydrolase</keyword>
<comment type="similarity">
    <text evidence="1 5">Belongs to the metallo-dependent hydrolases superfamily. NagA family.</text>
</comment>
<dbReference type="InterPro" id="IPR032466">
    <property type="entry name" value="Metal_Hydrolase"/>
</dbReference>
<feature type="binding site" evidence="7">
    <location>
        <position position="231"/>
    </location>
    <ligand>
        <name>substrate</name>
    </ligand>
</feature>
<keyword evidence="11" id="KW-1185">Reference proteome</keyword>
<organism evidence="10 11">
    <name type="scientific">Nitrospirillum iridis</name>
    <dbReference type="NCBI Taxonomy" id="765888"/>
    <lineage>
        <taxon>Bacteria</taxon>
        <taxon>Pseudomonadati</taxon>
        <taxon>Pseudomonadota</taxon>
        <taxon>Alphaproteobacteria</taxon>
        <taxon>Rhodospirillales</taxon>
        <taxon>Azospirillaceae</taxon>
        <taxon>Nitrospirillum</taxon>
    </lineage>
</organism>
<dbReference type="AlphaFoldDB" id="A0A7X0AW18"/>
<feature type="active site" description="Proton donor/acceptor" evidence="6">
    <location>
        <position position="278"/>
    </location>
</feature>
<dbReference type="InterPro" id="IPR011059">
    <property type="entry name" value="Metal-dep_hydrolase_composite"/>
</dbReference>
<feature type="binding site" evidence="8">
    <location>
        <position position="130"/>
    </location>
    <ligand>
        <name>Zn(2+)</name>
        <dbReference type="ChEBI" id="CHEBI:29105"/>
    </ligand>
</feature>
<dbReference type="EC" id="3.5.1.25" evidence="10"/>
<dbReference type="SUPFAM" id="SSF51556">
    <property type="entry name" value="Metallo-dependent hydrolases"/>
    <property type="match status" value="1"/>
</dbReference>
<gene>
    <name evidence="10" type="ORF">FHS74_001698</name>
</gene>
<dbReference type="InterPro" id="IPR003764">
    <property type="entry name" value="GlcNAc_6-P_deAcase"/>
</dbReference>
<dbReference type="Pfam" id="PF01979">
    <property type="entry name" value="Amidohydro_1"/>
    <property type="match status" value="1"/>
</dbReference>
<feature type="binding site" evidence="8">
    <location>
        <position position="220"/>
    </location>
    <ligand>
        <name>Zn(2+)</name>
        <dbReference type="ChEBI" id="CHEBI:29105"/>
    </ligand>
</feature>
<feature type="binding site" evidence="7">
    <location>
        <position position="141"/>
    </location>
    <ligand>
        <name>substrate</name>
    </ligand>
</feature>
<feature type="binding site" evidence="8">
    <location>
        <position position="199"/>
    </location>
    <ligand>
        <name>Zn(2+)</name>
        <dbReference type="ChEBI" id="CHEBI:29105"/>
    </ligand>
</feature>
<keyword evidence="2 8" id="KW-0479">Metal-binding</keyword>
<evidence type="ECO:0000256" key="8">
    <source>
        <dbReference type="PIRSR" id="PIRSR038994-3"/>
    </source>
</evidence>
<dbReference type="NCBIfam" id="TIGR00221">
    <property type="entry name" value="nagA"/>
    <property type="match status" value="1"/>
</dbReference>
<dbReference type="Gene3D" id="3.20.20.140">
    <property type="entry name" value="Metal-dependent hydrolases"/>
    <property type="match status" value="1"/>
</dbReference>
<dbReference type="GO" id="GO:0046872">
    <property type="term" value="F:metal ion binding"/>
    <property type="evidence" value="ECO:0007669"/>
    <property type="project" value="UniProtKB-KW"/>
</dbReference>
<feature type="binding site" evidence="7">
    <location>
        <position position="255"/>
    </location>
    <ligand>
        <name>substrate</name>
    </ligand>
</feature>
<evidence type="ECO:0000313" key="11">
    <source>
        <dbReference type="Proteomes" id="UP000539175"/>
    </source>
</evidence>
<feature type="binding site" evidence="7">
    <location>
        <begin position="223"/>
        <end position="224"/>
    </location>
    <ligand>
        <name>substrate</name>
    </ligand>
</feature>
<evidence type="ECO:0000256" key="5">
    <source>
        <dbReference type="PIRNR" id="PIRNR038994"/>
    </source>
</evidence>
<dbReference type="InterPro" id="IPR006680">
    <property type="entry name" value="Amidohydro-rel"/>
</dbReference>
<dbReference type="PANTHER" id="PTHR11113">
    <property type="entry name" value="N-ACETYLGLUCOSAMINE-6-PHOSPHATE DEACETYLASE"/>
    <property type="match status" value="1"/>
</dbReference>
<dbReference type="SUPFAM" id="SSF51338">
    <property type="entry name" value="Composite domain of metallo-dependent hydrolases"/>
    <property type="match status" value="1"/>
</dbReference>
<keyword evidence="4 5" id="KW-0119">Carbohydrate metabolism</keyword>
<evidence type="ECO:0000256" key="3">
    <source>
        <dbReference type="ARBA" id="ARBA00022801"/>
    </source>
</evidence>
<evidence type="ECO:0000313" key="10">
    <source>
        <dbReference type="EMBL" id="MBB6251153.1"/>
    </source>
</evidence>
<comment type="caution">
    <text evidence="10">The sequence shown here is derived from an EMBL/GenBank/DDBJ whole genome shotgun (WGS) entry which is preliminary data.</text>
</comment>
<dbReference type="PANTHER" id="PTHR11113:SF14">
    <property type="entry name" value="N-ACETYLGLUCOSAMINE-6-PHOSPHATE DEACETYLASE"/>
    <property type="match status" value="1"/>
</dbReference>
<protein>
    <submittedName>
        <fullName evidence="10">N-acetylglucosamine-6-phosphate deacetylase</fullName>
        <ecNumber evidence="10">3.5.1.25</ecNumber>
    </submittedName>
</protein>
<sequence length="389" mass="40487">MRHLLTGARLFTGDMLLDDHALLLNGPDILDIVPAVATVAGATRVTLPEGSLLAPGFIDTQVNGGGGVLFNDTPTAAGALAIAAAHRRFGTTALLPTVITDDLNTMMAAAEAAAEAAAVPGGGVIGVHMEGPFISPGRRGVHNENHIRRPNGVDLDRLSALPRHFGDLGRVLLTLAPEQVEDADIARLVRAGLILAGGHSAASLERTQAALRAGLRGFTHLFNAMPPIGNRAPGIALAAMAAKDAWCGLIVDGVHVHPDLLTLALAAKPRGKMMLVTDAMPPTGTDATSFTLYGNRIHRRDGRLVTDDGVLAGADIDMAQAVRNTMRLLGVDLEEALRMASLYPARFLGLDGRLGQLAAGFQADLVLLDANLHVLGTWVTGQRDGGGPV</sequence>
<evidence type="ECO:0000256" key="1">
    <source>
        <dbReference type="ARBA" id="ARBA00010716"/>
    </source>
</evidence>
<dbReference type="RefSeq" id="WP_184799403.1">
    <property type="nucleotide sequence ID" value="NZ_JACIIZ010000004.1"/>
</dbReference>
<name>A0A7X0AW18_9PROT</name>
<evidence type="ECO:0000259" key="9">
    <source>
        <dbReference type="Pfam" id="PF01979"/>
    </source>
</evidence>
<dbReference type="Gene3D" id="2.30.40.10">
    <property type="entry name" value="Urease, subunit C, domain 1"/>
    <property type="match status" value="1"/>
</dbReference>